<dbReference type="OrthoDB" id="104688at2759"/>
<organism evidence="2 3">
    <name type="scientific">Phytophthora rubi</name>
    <dbReference type="NCBI Taxonomy" id="129364"/>
    <lineage>
        <taxon>Eukaryota</taxon>
        <taxon>Sar</taxon>
        <taxon>Stramenopiles</taxon>
        <taxon>Oomycota</taxon>
        <taxon>Peronosporomycetes</taxon>
        <taxon>Peronosporales</taxon>
        <taxon>Peronosporaceae</taxon>
        <taxon>Phytophthora</taxon>
    </lineage>
</organism>
<reference evidence="2 3" key="1">
    <citation type="submission" date="2018-09" db="EMBL/GenBank/DDBJ databases">
        <title>Genomic investigation of the strawberry pathogen Phytophthora fragariae indicates pathogenicity is determined by transcriptional variation in three key races.</title>
        <authorList>
            <person name="Adams T.M."/>
            <person name="Armitage A.D."/>
            <person name="Sobczyk M.K."/>
            <person name="Bates H.J."/>
            <person name="Dunwell J.M."/>
            <person name="Nellist C.F."/>
            <person name="Harrison R.J."/>
        </authorList>
    </citation>
    <scope>NUCLEOTIDE SEQUENCE [LARGE SCALE GENOMIC DNA]</scope>
    <source>
        <strain evidence="2 3">SCRP324</strain>
    </source>
</reference>
<sequence length="154" mass="16928">MVVLHHDELDRTLWGPASTAGRSRATDNAMYTQLALIGLLGVTSALDYDKPEAVRLAAAGAALLVYFRSTALFIRLMMFVCAIVLYGDVLAPISRFARGGEVLPLPTAKLLLHCIWNWNMLRILYAVFRSGALASGAKKKRPMQGARRMRPKVA</sequence>
<evidence type="ECO:0000313" key="2">
    <source>
        <dbReference type="EMBL" id="KAE9045155.1"/>
    </source>
</evidence>
<feature type="transmembrane region" description="Helical" evidence="1">
    <location>
        <begin position="60"/>
        <end position="86"/>
    </location>
</feature>
<gene>
    <name evidence="2" type="ORF">PR002_g2395</name>
</gene>
<evidence type="ECO:0000313" key="3">
    <source>
        <dbReference type="Proteomes" id="UP000435112"/>
    </source>
</evidence>
<keyword evidence="1" id="KW-0812">Transmembrane</keyword>
<feature type="transmembrane region" description="Helical" evidence="1">
    <location>
        <begin position="115"/>
        <end position="137"/>
    </location>
</feature>
<dbReference type="Proteomes" id="UP000435112">
    <property type="component" value="Unassembled WGS sequence"/>
</dbReference>
<name>A0A6A3NV90_9STRA</name>
<protein>
    <submittedName>
        <fullName evidence="2">Uncharacterized protein</fullName>
    </submittedName>
</protein>
<dbReference type="EMBL" id="QXFU01000080">
    <property type="protein sequence ID" value="KAE9045155.1"/>
    <property type="molecule type" value="Genomic_DNA"/>
</dbReference>
<keyword evidence="1" id="KW-0472">Membrane</keyword>
<proteinExistence type="predicted"/>
<evidence type="ECO:0000256" key="1">
    <source>
        <dbReference type="SAM" id="Phobius"/>
    </source>
</evidence>
<accession>A0A6A3NV90</accession>
<keyword evidence="1" id="KW-1133">Transmembrane helix</keyword>
<comment type="caution">
    <text evidence="2">The sequence shown here is derived from an EMBL/GenBank/DDBJ whole genome shotgun (WGS) entry which is preliminary data.</text>
</comment>
<dbReference type="AlphaFoldDB" id="A0A6A3NV90"/>